<gene>
    <name evidence="1" type="ORF">AVEN_126159_1</name>
</gene>
<dbReference type="EMBL" id="BGPR01001015">
    <property type="protein sequence ID" value="GBM43070.1"/>
    <property type="molecule type" value="Genomic_DNA"/>
</dbReference>
<organism evidence="1 2">
    <name type="scientific">Araneus ventricosus</name>
    <name type="common">Orbweaver spider</name>
    <name type="synonym">Epeira ventricosa</name>
    <dbReference type="NCBI Taxonomy" id="182803"/>
    <lineage>
        <taxon>Eukaryota</taxon>
        <taxon>Metazoa</taxon>
        <taxon>Ecdysozoa</taxon>
        <taxon>Arthropoda</taxon>
        <taxon>Chelicerata</taxon>
        <taxon>Arachnida</taxon>
        <taxon>Araneae</taxon>
        <taxon>Araneomorphae</taxon>
        <taxon>Entelegynae</taxon>
        <taxon>Araneoidea</taxon>
        <taxon>Araneidae</taxon>
        <taxon>Araneus</taxon>
    </lineage>
</organism>
<reference evidence="1 2" key="1">
    <citation type="journal article" date="2019" name="Sci. Rep.">
        <title>Orb-weaving spider Araneus ventricosus genome elucidates the spidroin gene catalogue.</title>
        <authorList>
            <person name="Kono N."/>
            <person name="Nakamura H."/>
            <person name="Ohtoshi R."/>
            <person name="Moran D.A.P."/>
            <person name="Shinohara A."/>
            <person name="Yoshida Y."/>
            <person name="Fujiwara M."/>
            <person name="Mori M."/>
            <person name="Tomita M."/>
            <person name="Arakawa K."/>
        </authorList>
    </citation>
    <scope>NUCLEOTIDE SEQUENCE [LARGE SCALE GENOMIC DNA]</scope>
</reference>
<dbReference type="AlphaFoldDB" id="A0A4Y2FNL0"/>
<sequence length="84" mass="9695">MYRGAPSCIKSSAIHTSALLQCWKELVSHKTFIACPIDCTGYRTRRTNLLEKERANDKCFHKPAPDSDLLSMKRQWLDLERILS</sequence>
<dbReference type="Proteomes" id="UP000499080">
    <property type="component" value="Unassembled WGS sequence"/>
</dbReference>
<protein>
    <submittedName>
        <fullName evidence="1">Uncharacterized protein</fullName>
    </submittedName>
</protein>
<keyword evidence="2" id="KW-1185">Reference proteome</keyword>
<evidence type="ECO:0000313" key="2">
    <source>
        <dbReference type="Proteomes" id="UP000499080"/>
    </source>
</evidence>
<accession>A0A4Y2FNL0</accession>
<evidence type="ECO:0000313" key="1">
    <source>
        <dbReference type="EMBL" id="GBM43070.1"/>
    </source>
</evidence>
<proteinExistence type="predicted"/>
<name>A0A4Y2FNL0_ARAVE</name>
<comment type="caution">
    <text evidence="1">The sequence shown here is derived from an EMBL/GenBank/DDBJ whole genome shotgun (WGS) entry which is preliminary data.</text>
</comment>